<evidence type="ECO:0000313" key="1">
    <source>
        <dbReference type="EMBL" id="CAF3021833.1"/>
    </source>
</evidence>
<dbReference type="Proteomes" id="UP000675881">
    <property type="component" value="Chromosome 8"/>
</dbReference>
<dbReference type="AlphaFoldDB" id="A0A7R8D9Y6"/>
<organism evidence="1 2">
    <name type="scientific">Lepeophtheirus salmonis</name>
    <name type="common">Salmon louse</name>
    <name type="synonym">Caligus salmonis</name>
    <dbReference type="NCBI Taxonomy" id="72036"/>
    <lineage>
        <taxon>Eukaryota</taxon>
        <taxon>Metazoa</taxon>
        <taxon>Ecdysozoa</taxon>
        <taxon>Arthropoda</taxon>
        <taxon>Crustacea</taxon>
        <taxon>Multicrustacea</taxon>
        <taxon>Hexanauplia</taxon>
        <taxon>Copepoda</taxon>
        <taxon>Siphonostomatoida</taxon>
        <taxon>Caligidae</taxon>
        <taxon>Lepeophtheirus</taxon>
    </lineage>
</organism>
<gene>
    <name evidence="1" type="ORF">LSAA_14088</name>
</gene>
<dbReference type="EMBL" id="HG994587">
    <property type="protein sequence ID" value="CAF3021833.1"/>
    <property type="molecule type" value="Genomic_DNA"/>
</dbReference>
<reference evidence="1" key="1">
    <citation type="submission" date="2021-02" db="EMBL/GenBank/DDBJ databases">
        <authorList>
            <person name="Bekaert M."/>
        </authorList>
    </citation>
    <scope>NUCLEOTIDE SEQUENCE</scope>
    <source>
        <strain evidence="1">IoA-00</strain>
    </source>
</reference>
<sequence length="205" mass="23073">MEDTLLTRYIRILIVVVIYWVVSISLVFCNKALLSGSQTIDAPFFCDMVSVCNHFLRSLTTVFNVLFTYFLLGEKTSVRAVGCCCLIIFGFLLGVNQESEEVDGSIWSLQMYNNLNAIVLFVPLMLIFGEFDVISSYTYLYSLSFWGMMSVGGILGLAIGYVTGLQIKITSPLTHKYIWNSQICCTNCDGHTIFRRDEDKLVVGI</sequence>
<dbReference type="OrthoDB" id="5547497at2759"/>
<keyword evidence="2" id="KW-1185">Reference proteome</keyword>
<proteinExistence type="predicted"/>
<accession>A0A7R8D9Y6</accession>
<evidence type="ECO:0000313" key="2">
    <source>
        <dbReference type="Proteomes" id="UP000675881"/>
    </source>
</evidence>
<name>A0A7R8D9Y6_LEPSM</name>
<protein>
    <submittedName>
        <fullName evidence="1">SLC35C1</fullName>
    </submittedName>
</protein>